<dbReference type="AlphaFoldDB" id="A0AAV4Y680"/>
<organism evidence="1 2">
    <name type="scientific">Caerostris extrusa</name>
    <name type="common">Bark spider</name>
    <name type="synonym">Caerostris bankana</name>
    <dbReference type="NCBI Taxonomy" id="172846"/>
    <lineage>
        <taxon>Eukaryota</taxon>
        <taxon>Metazoa</taxon>
        <taxon>Ecdysozoa</taxon>
        <taxon>Arthropoda</taxon>
        <taxon>Chelicerata</taxon>
        <taxon>Arachnida</taxon>
        <taxon>Araneae</taxon>
        <taxon>Araneomorphae</taxon>
        <taxon>Entelegynae</taxon>
        <taxon>Araneoidea</taxon>
        <taxon>Araneidae</taxon>
        <taxon>Caerostris</taxon>
    </lineage>
</organism>
<accession>A0AAV4Y680</accession>
<proteinExistence type="predicted"/>
<sequence>MSQAASTKRPKWGELRWPGHRCIRHHVCVTTSHIPHLSSPRLAGQNVNYNNRFPSSEDFNKKNNCFLVRTIIEGAGK</sequence>
<dbReference type="Proteomes" id="UP001054945">
    <property type="component" value="Unassembled WGS sequence"/>
</dbReference>
<evidence type="ECO:0000313" key="2">
    <source>
        <dbReference type="Proteomes" id="UP001054945"/>
    </source>
</evidence>
<dbReference type="EMBL" id="BPLR01001342">
    <property type="protein sequence ID" value="GIZ01720.1"/>
    <property type="molecule type" value="Genomic_DNA"/>
</dbReference>
<reference evidence="1 2" key="1">
    <citation type="submission" date="2021-06" db="EMBL/GenBank/DDBJ databases">
        <title>Caerostris extrusa draft genome.</title>
        <authorList>
            <person name="Kono N."/>
            <person name="Arakawa K."/>
        </authorList>
    </citation>
    <scope>NUCLEOTIDE SEQUENCE [LARGE SCALE GENOMIC DNA]</scope>
</reference>
<evidence type="ECO:0000313" key="1">
    <source>
        <dbReference type="EMBL" id="GIZ01720.1"/>
    </source>
</evidence>
<comment type="caution">
    <text evidence="1">The sequence shown here is derived from an EMBL/GenBank/DDBJ whole genome shotgun (WGS) entry which is preliminary data.</text>
</comment>
<gene>
    <name evidence="1" type="ORF">CEXT_503941</name>
</gene>
<keyword evidence="2" id="KW-1185">Reference proteome</keyword>
<name>A0AAV4Y680_CAEEX</name>
<protein>
    <submittedName>
        <fullName evidence="1">Uncharacterized protein</fullName>
    </submittedName>
</protein>